<evidence type="ECO:0000313" key="1">
    <source>
        <dbReference type="EMBL" id="KAI4864542.1"/>
    </source>
</evidence>
<dbReference type="Proteomes" id="UP001497700">
    <property type="component" value="Unassembled WGS sequence"/>
</dbReference>
<comment type="caution">
    <text evidence="1">The sequence shown here is derived from an EMBL/GenBank/DDBJ whole genome shotgun (WGS) entry which is preliminary data.</text>
</comment>
<accession>A0ACB9YZV2</accession>
<gene>
    <name evidence="1" type="ORF">F4820DRAFT_329599</name>
</gene>
<evidence type="ECO:0000313" key="2">
    <source>
        <dbReference type="Proteomes" id="UP001497700"/>
    </source>
</evidence>
<proteinExistence type="predicted"/>
<organism evidence="1 2">
    <name type="scientific">Hypoxylon rubiginosum</name>
    <dbReference type="NCBI Taxonomy" id="110542"/>
    <lineage>
        <taxon>Eukaryota</taxon>
        <taxon>Fungi</taxon>
        <taxon>Dikarya</taxon>
        <taxon>Ascomycota</taxon>
        <taxon>Pezizomycotina</taxon>
        <taxon>Sordariomycetes</taxon>
        <taxon>Xylariomycetidae</taxon>
        <taxon>Xylariales</taxon>
        <taxon>Hypoxylaceae</taxon>
        <taxon>Hypoxylon</taxon>
    </lineage>
</organism>
<keyword evidence="2" id="KW-1185">Reference proteome</keyword>
<name>A0ACB9YZV2_9PEZI</name>
<reference evidence="1 2" key="1">
    <citation type="journal article" date="2022" name="New Phytol.">
        <title>Ecological generalism drives hyperdiversity of secondary metabolite gene clusters in xylarialean endophytes.</title>
        <authorList>
            <person name="Franco M.E.E."/>
            <person name="Wisecaver J.H."/>
            <person name="Arnold A.E."/>
            <person name="Ju Y.M."/>
            <person name="Slot J.C."/>
            <person name="Ahrendt S."/>
            <person name="Moore L.P."/>
            <person name="Eastman K.E."/>
            <person name="Scott K."/>
            <person name="Konkel Z."/>
            <person name="Mondo S.J."/>
            <person name="Kuo A."/>
            <person name="Hayes R.D."/>
            <person name="Haridas S."/>
            <person name="Andreopoulos B."/>
            <person name="Riley R."/>
            <person name="LaButti K."/>
            <person name="Pangilinan J."/>
            <person name="Lipzen A."/>
            <person name="Amirebrahimi M."/>
            <person name="Yan J."/>
            <person name="Adam C."/>
            <person name="Keymanesh K."/>
            <person name="Ng V."/>
            <person name="Louie K."/>
            <person name="Northen T."/>
            <person name="Drula E."/>
            <person name="Henrissat B."/>
            <person name="Hsieh H.M."/>
            <person name="Youens-Clark K."/>
            <person name="Lutzoni F."/>
            <person name="Miadlikowska J."/>
            <person name="Eastwood D.C."/>
            <person name="Hamelin R.C."/>
            <person name="Grigoriev I.V."/>
            <person name="U'Ren J.M."/>
        </authorList>
    </citation>
    <scope>NUCLEOTIDE SEQUENCE [LARGE SCALE GENOMIC DNA]</scope>
    <source>
        <strain evidence="1 2">CBS 119005</strain>
    </source>
</reference>
<protein>
    <submittedName>
        <fullName evidence="1">Uncharacterized protein</fullName>
    </submittedName>
</protein>
<dbReference type="EMBL" id="MU393484">
    <property type="protein sequence ID" value="KAI4864542.1"/>
    <property type="molecule type" value="Genomic_DNA"/>
</dbReference>
<sequence>MDSLSSLNFWSALAIPILVGYVLLVRLLRYRRVDSILSAFGPDKRSLSSMTTQEAFSIMQQLQQLEFPHAMSKARTVALLKAGGIPTMSKLFAVTGQNTRKNAGKRAVDTEILIREVQSNPGDSQRYVESIARMNYLHARYRKAGKILDEDLLHTLGSNVVEIFRIVDESEWRKLSVVEKCAVGIFHKVLGEDMLIPYSYLPSSAQGWTDGLHFANELYDWTVQYEERVAKPVATGDQYVRVYVDGATSTLPAPFTSFLRKVVAFDLDETMRISLNLERPGALLSLSLGLARGLRKALLRHACLPRPAFLAVHNVEVDSNPETKLYNFDRLTLQPWYVKPSAWNRWNPKALLLKAAGGRSPGSLGDRYHPGGYDLKTIGPKPQEGKGTEDMAATIEFLKTRSLTECPFSSMGKR</sequence>